<keyword evidence="6 8" id="KW-0472">Membrane</keyword>
<comment type="subcellular location">
    <subcellularLocation>
        <location evidence="1 7">Cell membrane</location>
        <topology evidence="1 7">Multi-pass membrane protein</topology>
    </subcellularLocation>
</comment>
<name>A0A2T6BCB4_9BACL</name>
<evidence type="ECO:0000256" key="8">
    <source>
        <dbReference type="SAM" id="Phobius"/>
    </source>
</evidence>
<dbReference type="AlphaFoldDB" id="A0A2T6BCB4"/>
<keyword evidence="3" id="KW-1003">Cell membrane</keyword>
<dbReference type="EMBL" id="QBKR01000027">
    <property type="protein sequence ID" value="PTX53693.1"/>
    <property type="molecule type" value="Genomic_DNA"/>
</dbReference>
<dbReference type="Proteomes" id="UP000244240">
    <property type="component" value="Unassembled WGS sequence"/>
</dbReference>
<evidence type="ECO:0000256" key="3">
    <source>
        <dbReference type="ARBA" id="ARBA00022475"/>
    </source>
</evidence>
<dbReference type="RefSeq" id="WP_108025673.1">
    <property type="nucleotide sequence ID" value="NZ_QBKR01000027.1"/>
</dbReference>
<evidence type="ECO:0000256" key="4">
    <source>
        <dbReference type="ARBA" id="ARBA00022692"/>
    </source>
</evidence>
<dbReference type="Gene3D" id="1.10.3730.20">
    <property type="match status" value="1"/>
</dbReference>
<dbReference type="InterPro" id="IPR045324">
    <property type="entry name" value="Small_multidrug_res"/>
</dbReference>
<proteinExistence type="inferred from homology"/>
<dbReference type="FunFam" id="1.10.3730.20:FF:000001">
    <property type="entry name" value="Quaternary ammonium compound resistance transporter SugE"/>
    <property type="match status" value="1"/>
</dbReference>
<dbReference type="PANTHER" id="PTHR30561:SF1">
    <property type="entry name" value="MULTIDRUG TRANSPORTER EMRE"/>
    <property type="match status" value="1"/>
</dbReference>
<evidence type="ECO:0000256" key="6">
    <source>
        <dbReference type="ARBA" id="ARBA00023136"/>
    </source>
</evidence>
<gene>
    <name evidence="9" type="ORF">C8P63_12713</name>
</gene>
<keyword evidence="2" id="KW-0813">Transport</keyword>
<dbReference type="InterPro" id="IPR000390">
    <property type="entry name" value="Small_drug/metabolite_transptr"/>
</dbReference>
<comment type="similarity">
    <text evidence="7">Belongs to the drug/metabolite transporter (DMT) superfamily. Small multidrug resistance (SMR) (TC 2.A.7.1) family.</text>
</comment>
<organism evidence="9 10">
    <name type="scientific">Melghirimyces profundicolus</name>
    <dbReference type="NCBI Taxonomy" id="1242148"/>
    <lineage>
        <taxon>Bacteria</taxon>
        <taxon>Bacillati</taxon>
        <taxon>Bacillota</taxon>
        <taxon>Bacilli</taxon>
        <taxon>Bacillales</taxon>
        <taxon>Thermoactinomycetaceae</taxon>
        <taxon>Melghirimyces</taxon>
    </lineage>
</organism>
<feature type="transmembrane region" description="Helical" evidence="8">
    <location>
        <begin position="57"/>
        <end position="78"/>
    </location>
</feature>
<dbReference type="GO" id="GO:0022857">
    <property type="term" value="F:transmembrane transporter activity"/>
    <property type="evidence" value="ECO:0007669"/>
    <property type="project" value="InterPro"/>
</dbReference>
<accession>A0A2T6BCB4</accession>
<evidence type="ECO:0000313" key="9">
    <source>
        <dbReference type="EMBL" id="PTX53693.1"/>
    </source>
</evidence>
<dbReference type="PANTHER" id="PTHR30561">
    <property type="entry name" value="SMR FAMILY PROTON-DEPENDENT DRUG EFFLUX TRANSPORTER SUGE"/>
    <property type="match status" value="1"/>
</dbReference>
<evidence type="ECO:0000256" key="5">
    <source>
        <dbReference type="ARBA" id="ARBA00022989"/>
    </source>
</evidence>
<comment type="caution">
    <text evidence="9">The sequence shown here is derived from an EMBL/GenBank/DDBJ whole genome shotgun (WGS) entry which is preliminary data.</text>
</comment>
<evidence type="ECO:0000256" key="1">
    <source>
        <dbReference type="ARBA" id="ARBA00004651"/>
    </source>
</evidence>
<keyword evidence="4 7" id="KW-0812">Transmembrane</keyword>
<evidence type="ECO:0000256" key="7">
    <source>
        <dbReference type="RuleBase" id="RU003942"/>
    </source>
</evidence>
<reference evidence="9 10" key="1">
    <citation type="submission" date="2018-04" db="EMBL/GenBank/DDBJ databases">
        <title>Genomic Encyclopedia of Archaeal and Bacterial Type Strains, Phase II (KMG-II): from individual species to whole genera.</title>
        <authorList>
            <person name="Goeker M."/>
        </authorList>
    </citation>
    <scope>NUCLEOTIDE SEQUENCE [LARGE SCALE GENOMIC DNA]</scope>
    <source>
        <strain evidence="9 10">DSM 45787</strain>
    </source>
</reference>
<protein>
    <submittedName>
        <fullName evidence="9">Small multidrug resistance pump</fullName>
    </submittedName>
</protein>
<dbReference type="GO" id="GO:0005886">
    <property type="term" value="C:plasma membrane"/>
    <property type="evidence" value="ECO:0007669"/>
    <property type="project" value="UniProtKB-SubCell"/>
</dbReference>
<sequence>MSWVFLILAIVLEVAGTISMKFSQGFTRLLPTLAMFILYGLSFTSLTIAVKKIDLSLSYAIWAGLGTAMVTLAGVFWFQEPVNVSKLVSLSLIIAGVVGLKLA</sequence>
<dbReference type="OrthoDB" id="21828at2"/>
<dbReference type="InterPro" id="IPR037185">
    <property type="entry name" value="EmrE-like"/>
</dbReference>
<dbReference type="SUPFAM" id="SSF103481">
    <property type="entry name" value="Multidrug resistance efflux transporter EmrE"/>
    <property type="match status" value="1"/>
</dbReference>
<keyword evidence="10" id="KW-1185">Reference proteome</keyword>
<evidence type="ECO:0000256" key="2">
    <source>
        <dbReference type="ARBA" id="ARBA00022448"/>
    </source>
</evidence>
<feature type="transmembrane region" description="Helical" evidence="8">
    <location>
        <begin position="32"/>
        <end position="50"/>
    </location>
</feature>
<keyword evidence="5 8" id="KW-1133">Transmembrane helix</keyword>
<evidence type="ECO:0000313" key="10">
    <source>
        <dbReference type="Proteomes" id="UP000244240"/>
    </source>
</evidence>
<dbReference type="Pfam" id="PF00893">
    <property type="entry name" value="Multi_Drug_Res"/>
    <property type="match status" value="1"/>
</dbReference>